<gene>
    <name evidence="1" type="ORF">GCM10011609_85700</name>
</gene>
<sequence length="72" mass="7895">MKCLDPRRLAELGVRRRDAYGEGLSKAGEERIPDGVDDRVPTAHRRGASADSAKQVELVGSNVTDISATWTW</sequence>
<evidence type="ECO:0008006" key="3">
    <source>
        <dbReference type="Google" id="ProtNLM"/>
    </source>
</evidence>
<evidence type="ECO:0000313" key="1">
    <source>
        <dbReference type="EMBL" id="GGN29001.1"/>
    </source>
</evidence>
<dbReference type="EMBL" id="BMNC01000029">
    <property type="protein sequence ID" value="GGN29001.1"/>
    <property type="molecule type" value="Genomic_DNA"/>
</dbReference>
<comment type="caution">
    <text evidence="1">The sequence shown here is derived from an EMBL/GenBank/DDBJ whole genome shotgun (WGS) entry which is preliminary data.</text>
</comment>
<keyword evidence="2" id="KW-1185">Reference proteome</keyword>
<organism evidence="1 2">
    <name type="scientific">Lentzea pudingi</name>
    <dbReference type="NCBI Taxonomy" id="1789439"/>
    <lineage>
        <taxon>Bacteria</taxon>
        <taxon>Bacillati</taxon>
        <taxon>Actinomycetota</taxon>
        <taxon>Actinomycetes</taxon>
        <taxon>Pseudonocardiales</taxon>
        <taxon>Pseudonocardiaceae</taxon>
        <taxon>Lentzea</taxon>
    </lineage>
</organism>
<name>A0ABQ2ISB7_9PSEU</name>
<reference evidence="2" key="1">
    <citation type="journal article" date="2019" name="Int. J. Syst. Evol. Microbiol.">
        <title>The Global Catalogue of Microorganisms (GCM) 10K type strain sequencing project: providing services to taxonomists for standard genome sequencing and annotation.</title>
        <authorList>
            <consortium name="The Broad Institute Genomics Platform"/>
            <consortium name="The Broad Institute Genome Sequencing Center for Infectious Disease"/>
            <person name="Wu L."/>
            <person name="Ma J."/>
        </authorList>
    </citation>
    <scope>NUCLEOTIDE SEQUENCE [LARGE SCALE GENOMIC DNA]</scope>
    <source>
        <strain evidence="2">CGMCC 4.7319</strain>
    </source>
</reference>
<evidence type="ECO:0000313" key="2">
    <source>
        <dbReference type="Proteomes" id="UP000597656"/>
    </source>
</evidence>
<proteinExistence type="predicted"/>
<protein>
    <recommendedName>
        <fullName evidence="3">DUF1127 domain-containing protein</fullName>
    </recommendedName>
</protein>
<dbReference type="RefSeq" id="WP_189160586.1">
    <property type="nucleotide sequence ID" value="NZ_BMNC01000029.1"/>
</dbReference>
<accession>A0ABQ2ISB7</accession>
<dbReference type="Proteomes" id="UP000597656">
    <property type="component" value="Unassembled WGS sequence"/>
</dbReference>